<dbReference type="Proteomes" id="UP001149074">
    <property type="component" value="Unassembled WGS sequence"/>
</dbReference>
<reference evidence="2" key="2">
    <citation type="journal article" date="2023" name="IMA Fungus">
        <title>Comparative genomic study of the Penicillium genus elucidates a diverse pangenome and 15 lateral gene transfer events.</title>
        <authorList>
            <person name="Petersen C."/>
            <person name="Sorensen T."/>
            <person name="Nielsen M.R."/>
            <person name="Sondergaard T.E."/>
            <person name="Sorensen J.L."/>
            <person name="Fitzpatrick D.A."/>
            <person name="Frisvad J.C."/>
            <person name="Nielsen K.L."/>
        </authorList>
    </citation>
    <scope>NUCLEOTIDE SEQUENCE</scope>
    <source>
        <strain evidence="2">IBT 30761</strain>
    </source>
</reference>
<reference evidence="2" key="1">
    <citation type="submission" date="2022-11" db="EMBL/GenBank/DDBJ databases">
        <authorList>
            <person name="Petersen C."/>
        </authorList>
    </citation>
    <scope>NUCLEOTIDE SEQUENCE</scope>
    <source>
        <strain evidence="2">IBT 30761</strain>
    </source>
</reference>
<accession>A0A9W9ENH8</accession>
<feature type="compositionally biased region" description="Basic residues" evidence="1">
    <location>
        <begin position="1"/>
        <end position="10"/>
    </location>
</feature>
<organism evidence="2 3">
    <name type="scientific">Penicillium argentinense</name>
    <dbReference type="NCBI Taxonomy" id="1131581"/>
    <lineage>
        <taxon>Eukaryota</taxon>
        <taxon>Fungi</taxon>
        <taxon>Dikarya</taxon>
        <taxon>Ascomycota</taxon>
        <taxon>Pezizomycotina</taxon>
        <taxon>Eurotiomycetes</taxon>
        <taxon>Eurotiomycetidae</taxon>
        <taxon>Eurotiales</taxon>
        <taxon>Aspergillaceae</taxon>
        <taxon>Penicillium</taxon>
    </lineage>
</organism>
<proteinExistence type="predicted"/>
<gene>
    <name evidence="2" type="ORF">N7532_009766</name>
</gene>
<dbReference type="GeneID" id="81361236"/>
<keyword evidence="3" id="KW-1185">Reference proteome</keyword>
<comment type="caution">
    <text evidence="2">The sequence shown here is derived from an EMBL/GenBank/DDBJ whole genome shotgun (WGS) entry which is preliminary data.</text>
</comment>
<sequence>MKTHLAKHGIHCPTSSIQPAKKGQDIRSFMGGKQSLTHQEILERNAIRWIVTDMVTDMKAFTTVESPEFQQMFRDIPGIEPPFTSRHTLWDRIMQEFAIQRKT</sequence>
<feature type="region of interest" description="Disordered" evidence="1">
    <location>
        <begin position="1"/>
        <end position="22"/>
    </location>
</feature>
<protein>
    <submittedName>
        <fullName evidence="2">Uncharacterized protein</fullName>
    </submittedName>
</protein>
<dbReference type="AlphaFoldDB" id="A0A9W9ENH8"/>
<evidence type="ECO:0000313" key="2">
    <source>
        <dbReference type="EMBL" id="KAJ5084995.1"/>
    </source>
</evidence>
<dbReference type="RefSeq" id="XP_056469673.1">
    <property type="nucleotide sequence ID" value="XM_056622257.1"/>
</dbReference>
<evidence type="ECO:0000313" key="3">
    <source>
        <dbReference type="Proteomes" id="UP001149074"/>
    </source>
</evidence>
<evidence type="ECO:0000256" key="1">
    <source>
        <dbReference type="SAM" id="MobiDB-lite"/>
    </source>
</evidence>
<dbReference type="EMBL" id="JAPQKI010000010">
    <property type="protein sequence ID" value="KAJ5084995.1"/>
    <property type="molecule type" value="Genomic_DNA"/>
</dbReference>
<dbReference type="OrthoDB" id="5411500at2759"/>
<name>A0A9W9ENH8_9EURO</name>